<sequence length="40" mass="4474">MSGYSDKNCKNTLLPTAGNTRLQAALQGDRHRANQPIYIR</sequence>
<gene>
    <name evidence="1" type="ORF">PF66_00592</name>
</gene>
<dbReference type="EMBL" id="JSYZ01000002">
    <property type="protein sequence ID" value="KPA92851.1"/>
    <property type="molecule type" value="Genomic_DNA"/>
</dbReference>
<comment type="caution">
    <text evidence="1">The sequence shown here is derived from an EMBL/GenBank/DDBJ whole genome shotgun (WGS) entry which is preliminary data.</text>
</comment>
<dbReference type="Proteomes" id="UP000037931">
    <property type="component" value="Unassembled WGS sequence"/>
</dbReference>
<dbReference type="AlphaFoldDB" id="A0A0M9GJI9"/>
<protein>
    <submittedName>
        <fullName evidence="1">Uncharacterized protein</fullName>
    </submittedName>
</protein>
<accession>A0A0M9GJI9</accession>
<name>A0A0M9GJI9_9PSED</name>
<keyword evidence="2" id="KW-1185">Reference proteome</keyword>
<evidence type="ECO:0000313" key="1">
    <source>
        <dbReference type="EMBL" id="KPA92851.1"/>
    </source>
</evidence>
<evidence type="ECO:0000313" key="2">
    <source>
        <dbReference type="Proteomes" id="UP000037931"/>
    </source>
</evidence>
<dbReference type="PATRIC" id="fig|50340.43.peg.2598"/>
<organism evidence="1 2">
    <name type="scientific">Pseudomonas asplenii</name>
    <dbReference type="NCBI Taxonomy" id="53407"/>
    <lineage>
        <taxon>Bacteria</taxon>
        <taxon>Pseudomonadati</taxon>
        <taxon>Pseudomonadota</taxon>
        <taxon>Gammaproteobacteria</taxon>
        <taxon>Pseudomonadales</taxon>
        <taxon>Pseudomonadaceae</taxon>
        <taxon>Pseudomonas</taxon>
    </lineage>
</organism>
<dbReference type="STRING" id="50340.PF66_00592"/>
<proteinExistence type="predicted"/>
<reference evidence="1 2" key="1">
    <citation type="journal article" date="2015" name="PLoS ONE">
        <title>Rice-Infecting Pseudomonas Genomes Are Highly Accessorized and Harbor Multiple Putative Virulence Mechanisms to Cause Sheath Brown Rot.</title>
        <authorList>
            <person name="Quibod I.L."/>
            <person name="Grande G."/>
            <person name="Oreiro E.G."/>
            <person name="Borja F.N."/>
            <person name="Dossa G.S."/>
            <person name="Mauleon R."/>
            <person name="Cruz C.V."/>
            <person name="Oliva R."/>
        </authorList>
    </citation>
    <scope>NUCLEOTIDE SEQUENCE [LARGE SCALE GENOMIC DNA]</scope>
    <source>
        <strain evidence="1 2">IRRI 6609</strain>
    </source>
</reference>